<accession>A0A268EMM6</accession>
<organism evidence="4 5">
    <name type="scientific">Paenibacillus campinasensis</name>
    <dbReference type="NCBI Taxonomy" id="66347"/>
    <lineage>
        <taxon>Bacteria</taxon>
        <taxon>Bacillati</taxon>
        <taxon>Bacillota</taxon>
        <taxon>Bacilli</taxon>
        <taxon>Bacillales</taxon>
        <taxon>Paenibacillaceae</taxon>
        <taxon>Paenibacillus</taxon>
    </lineage>
</organism>
<gene>
    <name evidence="4" type="ORF">CHH67_18190</name>
    <name evidence="3" type="ORF">GNP94_13060</name>
</gene>
<evidence type="ECO:0000313" key="6">
    <source>
        <dbReference type="Proteomes" id="UP000435177"/>
    </source>
</evidence>
<reference evidence="3 6" key="2">
    <citation type="submission" date="2019-11" db="EMBL/GenBank/DDBJ databases">
        <title>Draft genome sequences of five Paenibacillus species of dairy origin.</title>
        <authorList>
            <person name="Olajide A.M."/>
            <person name="Chen S."/>
            <person name="Lapointe G."/>
        </authorList>
    </citation>
    <scope>NUCLEOTIDE SEQUENCE [LARGE SCALE GENOMIC DNA]</scope>
    <source>
        <strain evidence="3 6">3CS1</strain>
    </source>
</reference>
<evidence type="ECO:0000259" key="2">
    <source>
        <dbReference type="Pfam" id="PF22339"/>
    </source>
</evidence>
<dbReference type="RefSeq" id="WP_095266631.1">
    <property type="nucleotide sequence ID" value="NZ_NPBY01000058.1"/>
</dbReference>
<dbReference type="Gene3D" id="1.20.120.330">
    <property type="entry name" value="Nucleotidyltransferases domain 2"/>
    <property type="match status" value="1"/>
</dbReference>
<dbReference type="InterPro" id="IPR029348">
    <property type="entry name" value="NTF-like"/>
</dbReference>
<evidence type="ECO:0008006" key="7">
    <source>
        <dbReference type="Google" id="ProtNLM"/>
    </source>
</evidence>
<evidence type="ECO:0000313" key="4">
    <source>
        <dbReference type="EMBL" id="PAD74372.1"/>
    </source>
</evidence>
<dbReference type="OrthoDB" id="2350973at2"/>
<dbReference type="Pfam" id="PF22339">
    <property type="entry name" value="YgxA-like_sub_bind"/>
    <property type="match status" value="1"/>
</dbReference>
<name>A0A268EMM6_9BACL</name>
<dbReference type="EMBL" id="WOAA01000010">
    <property type="protein sequence ID" value="MUG66933.1"/>
    <property type="molecule type" value="Genomic_DNA"/>
</dbReference>
<evidence type="ECO:0000313" key="3">
    <source>
        <dbReference type="EMBL" id="MUG66933.1"/>
    </source>
</evidence>
<feature type="domain" description="YgxA-like substrate binding" evidence="2">
    <location>
        <begin position="123"/>
        <end position="220"/>
    </location>
</feature>
<evidence type="ECO:0000259" key="1">
    <source>
        <dbReference type="Pfam" id="PF14540"/>
    </source>
</evidence>
<keyword evidence="6" id="KW-1185">Reference proteome</keyword>
<protein>
    <recommendedName>
        <fullName evidence="7">Nucleotidyltransferase-like domain-containing protein</fullName>
    </recommendedName>
</protein>
<dbReference type="Proteomes" id="UP000435177">
    <property type="component" value="Unassembled WGS sequence"/>
</dbReference>
<evidence type="ECO:0000313" key="5">
    <source>
        <dbReference type="Proteomes" id="UP000215596"/>
    </source>
</evidence>
<dbReference type="InterPro" id="IPR043519">
    <property type="entry name" value="NT_sf"/>
</dbReference>
<proteinExistence type="predicted"/>
<dbReference type="Proteomes" id="UP000215596">
    <property type="component" value="Unassembled WGS sequence"/>
</dbReference>
<dbReference type="Pfam" id="PF14540">
    <property type="entry name" value="NTF-like"/>
    <property type="match status" value="1"/>
</dbReference>
<comment type="caution">
    <text evidence="4">The sequence shown here is derived from an EMBL/GenBank/DDBJ whole genome shotgun (WGS) entry which is preliminary data.</text>
</comment>
<dbReference type="Gene3D" id="3.30.460.10">
    <property type="entry name" value="Beta Polymerase, domain 2"/>
    <property type="match status" value="1"/>
</dbReference>
<sequence length="291" mass="34060">MELTNFSLYYGNSVDKDAIGAIAYRNKDQAVYGSIIDDFQTNIVVVYEGEVDEPYIQHFMVRGEHCQIMNVAMEDFRKELLNGTHKVLLKCLLEGDIIKDSDDRLYSMRRDFLTFEEPIRERKLFIGYANFLQKYVDAKMLMKEERLLDAYFCTLEGLHHWAELELLERGIHPNTAVWDQVTGLNTPVRKLYEELTASNETLGQRIELVLLACDFSMVSKLEHCAAPLLRLLRSRRSPWTMQELMLHPELEALRSVMPIVLRQLIYRSIVKEAAVWKEARAYHEPVRYYAE</sequence>
<reference evidence="4 5" key="1">
    <citation type="submission" date="2017-07" db="EMBL/GenBank/DDBJ databases">
        <title>Isolation and whole genome analysis of endospore-forming bacteria from heroin.</title>
        <authorList>
            <person name="Kalinowski J."/>
            <person name="Ahrens B."/>
            <person name="Al-Dilaimi A."/>
            <person name="Winkler A."/>
            <person name="Wibberg D."/>
            <person name="Schleenbecker U."/>
            <person name="Ruckert C."/>
            <person name="Wolfel R."/>
            <person name="Grass G."/>
        </authorList>
    </citation>
    <scope>NUCLEOTIDE SEQUENCE [LARGE SCALE GENOMIC DNA]</scope>
    <source>
        <strain evidence="4 5">7537-G1</strain>
    </source>
</reference>
<dbReference type="InterPro" id="IPR054515">
    <property type="entry name" value="YgxA-like_substrate-bd"/>
</dbReference>
<dbReference type="EMBL" id="NPBY01000058">
    <property type="protein sequence ID" value="PAD74372.1"/>
    <property type="molecule type" value="Genomic_DNA"/>
</dbReference>
<dbReference type="AlphaFoldDB" id="A0A268EMM6"/>
<feature type="domain" description="Nucleotidyltransferase-like" evidence="1">
    <location>
        <begin position="9"/>
        <end position="116"/>
    </location>
</feature>